<name>A0AAN7UTJ4_9PEZI</name>
<protein>
    <submittedName>
        <fullName evidence="1">Uncharacterized protein</fullName>
    </submittedName>
</protein>
<comment type="caution">
    <text evidence="1">The sequence shown here is derived from an EMBL/GenBank/DDBJ whole genome shotgun (WGS) entry which is preliminary data.</text>
</comment>
<proteinExistence type="predicted"/>
<gene>
    <name evidence="1" type="ORF">RRF57_011274</name>
</gene>
<dbReference type="AlphaFoldDB" id="A0AAN7UTJ4"/>
<sequence>MTYCLHDDNENSVEARIDVIVANSSGNERVSEMFMLRYDGDVGLTNISRAVDDSWGLSIFEFIPIT</sequence>
<dbReference type="Proteomes" id="UP001305414">
    <property type="component" value="Unassembled WGS sequence"/>
</dbReference>
<evidence type="ECO:0000313" key="1">
    <source>
        <dbReference type="EMBL" id="KAK5635562.1"/>
    </source>
</evidence>
<reference evidence="1 2" key="1">
    <citation type="submission" date="2023-10" db="EMBL/GenBank/DDBJ databases">
        <title>Draft genome sequence of Xylaria bambusicola isolate GMP-LS, the root and basal stem rot pathogen of sugarcane in Indonesia.</title>
        <authorList>
            <person name="Selvaraj P."/>
            <person name="Muralishankar V."/>
            <person name="Muruganantham S."/>
            <person name="Sp S."/>
            <person name="Haryani S."/>
            <person name="Lau K.J.X."/>
            <person name="Naqvi N.I."/>
        </authorList>
    </citation>
    <scope>NUCLEOTIDE SEQUENCE [LARGE SCALE GENOMIC DNA]</scope>
    <source>
        <strain evidence="1">GMP-LS</strain>
    </source>
</reference>
<keyword evidence="2" id="KW-1185">Reference proteome</keyword>
<accession>A0AAN7UTJ4</accession>
<dbReference type="EMBL" id="JAWHQM010000055">
    <property type="protein sequence ID" value="KAK5635562.1"/>
    <property type="molecule type" value="Genomic_DNA"/>
</dbReference>
<evidence type="ECO:0000313" key="2">
    <source>
        <dbReference type="Proteomes" id="UP001305414"/>
    </source>
</evidence>
<organism evidence="1 2">
    <name type="scientific">Xylaria bambusicola</name>
    <dbReference type="NCBI Taxonomy" id="326684"/>
    <lineage>
        <taxon>Eukaryota</taxon>
        <taxon>Fungi</taxon>
        <taxon>Dikarya</taxon>
        <taxon>Ascomycota</taxon>
        <taxon>Pezizomycotina</taxon>
        <taxon>Sordariomycetes</taxon>
        <taxon>Xylariomycetidae</taxon>
        <taxon>Xylariales</taxon>
        <taxon>Xylariaceae</taxon>
        <taxon>Xylaria</taxon>
    </lineage>
</organism>